<feature type="domain" description="Reverse transcriptase" evidence="1">
    <location>
        <begin position="15"/>
        <end position="141"/>
    </location>
</feature>
<evidence type="ECO:0000259" key="1">
    <source>
        <dbReference type="Pfam" id="PF00078"/>
    </source>
</evidence>
<dbReference type="AlphaFoldDB" id="A0ABC9WR74"/>
<accession>A0ABC9WR74</accession>
<dbReference type="InterPro" id="IPR000477">
    <property type="entry name" value="RT_dom"/>
</dbReference>
<name>A0ABC9WR74_GRUJA</name>
<organism evidence="2 3">
    <name type="scientific">Grus japonensis</name>
    <name type="common">Japanese crane</name>
    <name type="synonym">Red-crowned crane</name>
    <dbReference type="NCBI Taxonomy" id="30415"/>
    <lineage>
        <taxon>Eukaryota</taxon>
        <taxon>Metazoa</taxon>
        <taxon>Chordata</taxon>
        <taxon>Craniata</taxon>
        <taxon>Vertebrata</taxon>
        <taxon>Euteleostomi</taxon>
        <taxon>Archelosauria</taxon>
        <taxon>Archosauria</taxon>
        <taxon>Dinosauria</taxon>
        <taxon>Saurischia</taxon>
        <taxon>Theropoda</taxon>
        <taxon>Coelurosauria</taxon>
        <taxon>Aves</taxon>
        <taxon>Neognathae</taxon>
        <taxon>Neoaves</taxon>
        <taxon>Gruiformes</taxon>
        <taxon>Gruidae</taxon>
        <taxon>Grus</taxon>
    </lineage>
</organism>
<protein>
    <submittedName>
        <fullName evidence="2">Mitochondrial enolase superfamily member 1</fullName>
    </submittedName>
</protein>
<evidence type="ECO:0000313" key="2">
    <source>
        <dbReference type="EMBL" id="GAB0187953.1"/>
    </source>
</evidence>
<gene>
    <name evidence="2" type="ORF">GRJ2_001260600</name>
</gene>
<evidence type="ECO:0000313" key="3">
    <source>
        <dbReference type="Proteomes" id="UP001623348"/>
    </source>
</evidence>
<dbReference type="EMBL" id="BAAFJT010000004">
    <property type="protein sequence ID" value="GAB0187953.1"/>
    <property type="molecule type" value="Genomic_DNA"/>
</dbReference>
<reference evidence="2 3" key="1">
    <citation type="submission" date="2024-06" db="EMBL/GenBank/DDBJ databases">
        <title>The draft genome of Grus japonensis, version 3.</title>
        <authorList>
            <person name="Nabeshima K."/>
            <person name="Suzuki S."/>
            <person name="Onuma M."/>
        </authorList>
    </citation>
    <scope>NUCLEOTIDE SEQUENCE [LARGE SCALE GENOMIC DNA]</scope>
    <source>
        <strain evidence="2 3">451A</strain>
    </source>
</reference>
<comment type="caution">
    <text evidence="2">The sequence shown here is derived from an EMBL/GenBank/DDBJ whole genome shotgun (WGS) entry which is preliminary data.</text>
</comment>
<proteinExistence type="predicted"/>
<keyword evidence="3" id="KW-1185">Reference proteome</keyword>
<dbReference type="Proteomes" id="UP001623348">
    <property type="component" value="Unassembled WGS sequence"/>
</dbReference>
<dbReference type="PANTHER" id="PTHR33332">
    <property type="entry name" value="REVERSE TRANSCRIPTASE DOMAIN-CONTAINING PROTEIN"/>
    <property type="match status" value="1"/>
</dbReference>
<sequence length="208" mass="23916">MSQGVYAKSPRVSFKAFDMVPHNILVAKLERYGFGGWTILWIRKWLNGHMQRVAVNSCIRAVTSDVHQRSVLRPVLFNIFINDIDSGIECTLSKFVDDTKLRGAAVLLEGRDAIQRDLDRLERWAHVNLVKFNKAKCKILHMGRGSYQYQRRLGDEWIESSPEEKDLRISVAEKLDITWQRVLAAQKANGTLDCIKRSVAIRSREVFS</sequence>
<dbReference type="Pfam" id="PF00078">
    <property type="entry name" value="RVT_1"/>
    <property type="match status" value="1"/>
</dbReference>